<dbReference type="InterPro" id="IPR038765">
    <property type="entry name" value="Papain-like_cys_pep_sf"/>
</dbReference>
<dbReference type="EMBL" id="BAGZ01000008">
    <property type="protein sequence ID" value="GAB77944.1"/>
    <property type="molecule type" value="Genomic_DNA"/>
</dbReference>
<evidence type="ECO:0000256" key="1">
    <source>
        <dbReference type="ARBA" id="ARBA00007074"/>
    </source>
</evidence>
<keyword evidence="3" id="KW-0378">Hydrolase</keyword>
<evidence type="ECO:0000256" key="3">
    <source>
        <dbReference type="ARBA" id="ARBA00022801"/>
    </source>
</evidence>
<dbReference type="GO" id="GO:0006508">
    <property type="term" value="P:proteolysis"/>
    <property type="evidence" value="ECO:0007669"/>
    <property type="project" value="UniProtKB-KW"/>
</dbReference>
<dbReference type="InterPro" id="IPR000064">
    <property type="entry name" value="NLP_P60_dom"/>
</dbReference>
<dbReference type="eggNOG" id="COG0791">
    <property type="taxonomic scope" value="Bacteria"/>
</dbReference>
<reference evidence="7 8" key="1">
    <citation type="submission" date="2012-08" db="EMBL/GenBank/DDBJ databases">
        <title>Whole genome shotgun sequence of Austwickia chelonae NBRC 105200.</title>
        <authorList>
            <person name="Yoshida I."/>
            <person name="Hosoyama A."/>
            <person name="Tsuchikane K."/>
            <person name="Katsumata H."/>
            <person name="Ando Y."/>
            <person name="Ohji S."/>
            <person name="Hamada M."/>
            <person name="Tamura T."/>
            <person name="Yamazoe A."/>
            <person name="Yamazaki S."/>
            <person name="Fujita N."/>
        </authorList>
    </citation>
    <scope>NUCLEOTIDE SEQUENCE [LARGE SCALE GENOMIC DNA]</scope>
    <source>
        <strain evidence="7 8">NBRC 105200</strain>
    </source>
</reference>
<dbReference type="Proteomes" id="UP000008495">
    <property type="component" value="Unassembled WGS sequence"/>
</dbReference>
<dbReference type="Gene3D" id="3.90.1720.10">
    <property type="entry name" value="endopeptidase domain like (from Nostoc punctiforme)"/>
    <property type="match status" value="1"/>
</dbReference>
<keyword evidence="2" id="KW-0645">Protease</keyword>
<dbReference type="InterPro" id="IPR051202">
    <property type="entry name" value="Peptidase_C40"/>
</dbReference>
<comment type="caution">
    <text evidence="7">The sequence shown here is derived from an EMBL/GenBank/DDBJ whole genome shotgun (WGS) entry which is preliminary data.</text>
</comment>
<evidence type="ECO:0000256" key="5">
    <source>
        <dbReference type="SAM" id="MobiDB-lite"/>
    </source>
</evidence>
<feature type="region of interest" description="Disordered" evidence="5">
    <location>
        <begin position="1"/>
        <end position="20"/>
    </location>
</feature>
<dbReference type="PROSITE" id="PS51935">
    <property type="entry name" value="NLPC_P60"/>
    <property type="match status" value="1"/>
</dbReference>
<sequence>MKSRTLRLRPGILLPEPDSSPRRRLERLYPVSKYTVGRHRAPGRLNPVSSFSSAVARGARPAVAATATVAAAGSMALAGTANASPTAPNAVAAEAVVLTGGAVDTTVSYGLPVMAAAEEASEASSGFASVALSNRAKPQAEVAETAYDSQGQSKGRAGAVKSYSGAKAKGAMNPAPKGSVLGVAASLSGIPYLWGGTTPSGFDCSGYVQYVFRQAGISLPRTSGAQRAATTPVSNPQPGDLVFFGTWHVGIYAGNGMMYDAPTAGQTTGLHKIWSNNVSYGRVG</sequence>
<dbReference type="GO" id="GO:0008234">
    <property type="term" value="F:cysteine-type peptidase activity"/>
    <property type="evidence" value="ECO:0007669"/>
    <property type="project" value="UniProtKB-KW"/>
</dbReference>
<evidence type="ECO:0000313" key="8">
    <source>
        <dbReference type="Proteomes" id="UP000008495"/>
    </source>
</evidence>
<feature type="domain" description="NlpC/P60" evidence="6">
    <location>
        <begin position="174"/>
        <end position="284"/>
    </location>
</feature>
<keyword evidence="4" id="KW-0788">Thiol protease</keyword>
<evidence type="ECO:0000256" key="4">
    <source>
        <dbReference type="ARBA" id="ARBA00022807"/>
    </source>
</evidence>
<gene>
    <name evidence="7" type="ORF">AUCHE_08_01870</name>
</gene>
<organism evidence="7 8">
    <name type="scientific">Austwickia chelonae NBRC 105200</name>
    <dbReference type="NCBI Taxonomy" id="1184607"/>
    <lineage>
        <taxon>Bacteria</taxon>
        <taxon>Bacillati</taxon>
        <taxon>Actinomycetota</taxon>
        <taxon>Actinomycetes</taxon>
        <taxon>Micrococcales</taxon>
        <taxon>Dermatophilaceae</taxon>
        <taxon>Austwickia</taxon>
    </lineage>
</organism>
<proteinExistence type="inferred from homology"/>
<dbReference type="PANTHER" id="PTHR47053:SF1">
    <property type="entry name" value="MUREIN DD-ENDOPEPTIDASE MEPH-RELATED"/>
    <property type="match status" value="1"/>
</dbReference>
<dbReference type="PANTHER" id="PTHR47053">
    <property type="entry name" value="MUREIN DD-ENDOPEPTIDASE MEPH-RELATED"/>
    <property type="match status" value="1"/>
</dbReference>
<protein>
    <recommendedName>
        <fullName evidence="6">NlpC/P60 domain-containing protein</fullName>
    </recommendedName>
</protein>
<dbReference type="SUPFAM" id="SSF54001">
    <property type="entry name" value="Cysteine proteinases"/>
    <property type="match status" value="1"/>
</dbReference>
<accession>K6VMI4</accession>
<comment type="similarity">
    <text evidence="1">Belongs to the peptidase C40 family.</text>
</comment>
<evidence type="ECO:0000256" key="2">
    <source>
        <dbReference type="ARBA" id="ARBA00022670"/>
    </source>
</evidence>
<dbReference type="AlphaFoldDB" id="K6VMI4"/>
<evidence type="ECO:0000259" key="6">
    <source>
        <dbReference type="PROSITE" id="PS51935"/>
    </source>
</evidence>
<evidence type="ECO:0000313" key="7">
    <source>
        <dbReference type="EMBL" id="GAB77944.1"/>
    </source>
</evidence>
<keyword evidence="8" id="KW-1185">Reference proteome</keyword>
<name>K6VMI4_9MICO</name>
<dbReference type="Pfam" id="PF00877">
    <property type="entry name" value="NLPC_P60"/>
    <property type="match status" value="1"/>
</dbReference>